<organism evidence="5 6">
    <name type="scientific">Clunio marinus</name>
    <dbReference type="NCBI Taxonomy" id="568069"/>
    <lineage>
        <taxon>Eukaryota</taxon>
        <taxon>Metazoa</taxon>
        <taxon>Ecdysozoa</taxon>
        <taxon>Arthropoda</taxon>
        <taxon>Hexapoda</taxon>
        <taxon>Insecta</taxon>
        <taxon>Pterygota</taxon>
        <taxon>Neoptera</taxon>
        <taxon>Endopterygota</taxon>
        <taxon>Diptera</taxon>
        <taxon>Nematocera</taxon>
        <taxon>Chironomoidea</taxon>
        <taxon>Chironomidae</taxon>
        <taxon>Clunio</taxon>
    </lineage>
</organism>
<evidence type="ECO:0000256" key="2">
    <source>
        <dbReference type="ARBA" id="ARBA00022729"/>
    </source>
</evidence>
<dbReference type="PROSITE" id="PS51450">
    <property type="entry name" value="LRR"/>
    <property type="match status" value="1"/>
</dbReference>
<keyword evidence="3" id="KW-0677">Repeat</keyword>
<dbReference type="PRINTS" id="PR00019">
    <property type="entry name" value="LEURICHRPT"/>
</dbReference>
<proteinExistence type="predicted"/>
<evidence type="ECO:0000256" key="1">
    <source>
        <dbReference type="ARBA" id="ARBA00022614"/>
    </source>
</evidence>
<dbReference type="InterPro" id="IPR050328">
    <property type="entry name" value="Dev_Immune_Receptor"/>
</dbReference>
<feature type="signal peptide" evidence="4">
    <location>
        <begin position="1"/>
        <end position="20"/>
    </location>
</feature>
<keyword evidence="6" id="KW-1185">Reference proteome</keyword>
<sequence length="345" mass="38909">MLLRFLAAIICLCSISCVQFKVIAEKKSDASSYITLKCNETEMTVDNSQEYCALKSTRCVLSGYKIDNKYEASHPKEAYYISCLIFDKTTVHMIPTKFFGTYVAVKYIDLSHSKIHKIADLAFELPLLTEIDLSANELISLTADIFAGANHLETINLSYNKISILDPQTFVKLRSLSDLNLSHNNLFNNSFGRDGIDWTDGMESLKTLDLSFNHLTYQHVLPLQAFSGLSNLINLNLRSNQIVIDYGAFSSNQNLQTLDLSYNKMTYFDLDYLLSLESLRNLYLHGNGISYADQINLDDVKTIFPELESIGLSENSFSCEVLSVIIKKMAKASIHLVVEDGMFKK</sequence>
<dbReference type="InterPro" id="IPR003591">
    <property type="entry name" value="Leu-rich_rpt_typical-subtyp"/>
</dbReference>
<dbReference type="STRING" id="568069.A0A1J1IA87"/>
<evidence type="ECO:0000256" key="3">
    <source>
        <dbReference type="ARBA" id="ARBA00022737"/>
    </source>
</evidence>
<accession>A0A1J1IA87</accession>
<dbReference type="SUPFAM" id="SSF52058">
    <property type="entry name" value="L domain-like"/>
    <property type="match status" value="1"/>
</dbReference>
<feature type="chain" id="PRO_5009619127" evidence="4">
    <location>
        <begin position="21"/>
        <end position="345"/>
    </location>
</feature>
<dbReference type="Gene3D" id="3.80.10.10">
    <property type="entry name" value="Ribonuclease Inhibitor"/>
    <property type="match status" value="2"/>
</dbReference>
<dbReference type="SMART" id="SM00369">
    <property type="entry name" value="LRR_TYP"/>
    <property type="match status" value="5"/>
</dbReference>
<dbReference type="Proteomes" id="UP000183832">
    <property type="component" value="Unassembled WGS sequence"/>
</dbReference>
<dbReference type="InterPro" id="IPR001611">
    <property type="entry name" value="Leu-rich_rpt"/>
</dbReference>
<evidence type="ECO:0000256" key="4">
    <source>
        <dbReference type="SAM" id="SignalP"/>
    </source>
</evidence>
<keyword evidence="2 4" id="KW-0732">Signal</keyword>
<dbReference type="Pfam" id="PF13516">
    <property type="entry name" value="LRR_6"/>
    <property type="match status" value="1"/>
</dbReference>
<protein>
    <submittedName>
        <fullName evidence="5">CLUMA_CG010565, isoform A</fullName>
    </submittedName>
</protein>
<name>A0A1J1IA87_9DIPT</name>
<dbReference type="InterPro" id="IPR032675">
    <property type="entry name" value="LRR_dom_sf"/>
</dbReference>
<evidence type="ECO:0000313" key="5">
    <source>
        <dbReference type="EMBL" id="CRK97168.1"/>
    </source>
</evidence>
<dbReference type="AlphaFoldDB" id="A0A1J1IA87"/>
<evidence type="ECO:0000313" key="6">
    <source>
        <dbReference type="Proteomes" id="UP000183832"/>
    </source>
</evidence>
<dbReference type="EMBL" id="CVRI01000047">
    <property type="protein sequence ID" value="CRK97168.1"/>
    <property type="molecule type" value="Genomic_DNA"/>
</dbReference>
<dbReference type="Pfam" id="PF13855">
    <property type="entry name" value="LRR_8"/>
    <property type="match status" value="2"/>
</dbReference>
<keyword evidence="1" id="KW-0433">Leucine-rich repeat</keyword>
<dbReference type="PANTHER" id="PTHR24373:SF275">
    <property type="entry name" value="TIR DOMAIN-CONTAINING PROTEIN"/>
    <property type="match status" value="1"/>
</dbReference>
<gene>
    <name evidence="5" type="ORF">CLUMA_CG010565</name>
</gene>
<dbReference type="OrthoDB" id="1416801at2759"/>
<dbReference type="PANTHER" id="PTHR24373">
    <property type="entry name" value="SLIT RELATED LEUCINE-RICH REPEAT NEURONAL PROTEIN"/>
    <property type="match status" value="1"/>
</dbReference>
<reference evidence="5 6" key="1">
    <citation type="submission" date="2015-04" db="EMBL/GenBank/DDBJ databases">
        <authorList>
            <person name="Syromyatnikov M.Y."/>
            <person name="Popov V.N."/>
        </authorList>
    </citation>
    <scope>NUCLEOTIDE SEQUENCE [LARGE SCALE GENOMIC DNA]</scope>
</reference>